<reference evidence="1 2" key="1">
    <citation type="submission" date="2023-03" db="EMBL/GenBank/DDBJ databases">
        <title>WGS of Methanotrichaceae archaeon Mx.</title>
        <authorList>
            <person name="Sorokin D.Y."/>
            <person name="Merkel A.Y."/>
        </authorList>
    </citation>
    <scope>NUCLEOTIDE SEQUENCE [LARGE SCALE GENOMIC DNA]</scope>
    <source>
        <strain evidence="1 2">Mx</strain>
    </source>
</reference>
<dbReference type="EMBL" id="JARFPK010000002">
    <property type="protein sequence ID" value="MDF0589675.1"/>
    <property type="molecule type" value="Genomic_DNA"/>
</dbReference>
<comment type="caution">
    <text evidence="1">The sequence shown here is derived from an EMBL/GenBank/DDBJ whole genome shotgun (WGS) entry which is preliminary data.</text>
</comment>
<evidence type="ECO:0000313" key="2">
    <source>
        <dbReference type="Proteomes" id="UP001220010"/>
    </source>
</evidence>
<dbReference type="Pfam" id="PF04465">
    <property type="entry name" value="DUF499"/>
    <property type="match status" value="1"/>
</dbReference>
<accession>A0ABT5X4Q2</accession>
<proteinExistence type="predicted"/>
<protein>
    <submittedName>
        <fullName evidence="1">DUF499 domain-containing protein</fullName>
    </submittedName>
</protein>
<keyword evidence="2" id="KW-1185">Reference proteome</keyword>
<name>A0ABT5X4Q2_9EURY</name>
<evidence type="ECO:0000313" key="1">
    <source>
        <dbReference type="EMBL" id="MDF0589675.1"/>
    </source>
</evidence>
<dbReference type="InterPro" id="IPR007555">
    <property type="entry name" value="DUF499"/>
</dbReference>
<gene>
    <name evidence="1" type="ORF">P0O15_00585</name>
</gene>
<organism evidence="1 2">
    <name type="scientific">Candidatus Methanocrinis natronophilus</name>
    <dbReference type="NCBI Taxonomy" id="3033396"/>
    <lineage>
        <taxon>Archaea</taxon>
        <taxon>Methanobacteriati</taxon>
        <taxon>Methanobacteriota</taxon>
        <taxon>Stenosarchaea group</taxon>
        <taxon>Methanomicrobia</taxon>
        <taxon>Methanotrichales</taxon>
        <taxon>Methanotrichaceae</taxon>
        <taxon>Methanocrinis</taxon>
    </lineage>
</organism>
<sequence length="1049" mass="116390">MESKKMALTPWHKVATPREDLREGKPLDASRFAVHLDQVRDGNAPDDYKKPSQFFERTYLTKNLTSMAAEVARRLSGDATVSAVYNMATQFGGGKTHALTLLYHLAQNGPAASSWTGVDKILEEAGLDAMPKAATAVFVGTEFDSIAGRGGDGEPTRKTPWGEIAFQLGGMESFNLVRDHETEQIAPGGDVIRKLLPRDRPCIILMDELMNYVSRFRKYGLSDQLYDFLQNLSGVASGLENVVLVVSIPASEMEMTSEDEQDYGRLKKLLDRTSKAVIMSADADTAEIIRRRLFEWGSQMNPDGRVQLSKDAIKTCREYAAWVRSHKNQVPGWFPVDQAQEAFEAAYPFHPIVLSVFERKWQALPRFQRTRGVLRLLAFWVSKAYQENYTGAHSDALIGLGTAPLDDPIFRAATFEQLGEDKLEGAVTTDIMGKNDSHAIRLDKESTKAIQRARLHRKVAAAIFFESNGGQTSGTDASLPEIRLGVAEPDLDIGNVETVLEALSKSCYFLTVDGNRYRFSLKPNLNKIFVDRQAGIERRDIDDSVRNAILKVFNDNKGIKPIPFPEKSNDIPDHPALTIAILSPNHRRRDDETIRLVESLTRDHGTSARTFKSAIVWAIAENDAAMASEARKLLAWEKIRDEERLLHLDDGQKRFVNENIAKARRDLEEAVWRSYKNIALLDKENKILLIDLGLAHSSAAKSLIDLYINDLRQKGIVEDRISPNFLMRNWPPAFKEWSTRAVRDTFFASPQFPRLLDPSAVKETIANGVSNGIFAYVGKAGSGRYDPIFSNTELRAGEVEISDEIFIVKEPIDVEIDVKKVVVSPDNVVLRPGDEVRFVARGFDDHGREVSIEAIGWSAFGGSIDDSGSFRSGPDEGTFVVKAVSGGIAGEARVVIKDEEIELQRVVITPQDVTVSPGSKQAFSVRGFDQNGQEVSLSNVIWEATGGVIAGDGFFEAGTDEGSFSVTARSGDLSGSSQVTIKSQVVAWDGDVPPQKWMNFYTKVLSKFVSRKGLKLRVFVEVSDASVQEIEEMRSALMDLGLEDELEVK</sequence>
<dbReference type="Gene3D" id="2.60.40.1080">
    <property type="match status" value="1"/>
</dbReference>
<dbReference type="Proteomes" id="UP001220010">
    <property type="component" value="Unassembled WGS sequence"/>
</dbReference>